<dbReference type="GO" id="GO:0003714">
    <property type="term" value="F:transcription corepressor activity"/>
    <property type="evidence" value="ECO:0007669"/>
    <property type="project" value="TreeGrafter"/>
</dbReference>
<keyword evidence="7" id="KW-0694">RNA-binding</keyword>
<organism evidence="12 13">
    <name type="scientific">Chanos chanos</name>
    <name type="common">Milkfish</name>
    <name type="synonym">Mugil chanos</name>
    <dbReference type="NCBI Taxonomy" id="29144"/>
    <lineage>
        <taxon>Eukaryota</taxon>
        <taxon>Metazoa</taxon>
        <taxon>Chordata</taxon>
        <taxon>Craniata</taxon>
        <taxon>Vertebrata</taxon>
        <taxon>Euteleostomi</taxon>
        <taxon>Actinopterygii</taxon>
        <taxon>Neopterygii</taxon>
        <taxon>Teleostei</taxon>
        <taxon>Ostariophysi</taxon>
        <taxon>Gonorynchiformes</taxon>
        <taxon>Chanidae</taxon>
        <taxon>Chanos</taxon>
    </lineage>
</organism>
<protein>
    <recommendedName>
        <fullName evidence="8">Poly [ADP-ribose] polymerase</fullName>
        <shortName evidence="8">PARP</shortName>
        <ecNumber evidence="8">2.4.2.-</ecNumber>
    </recommendedName>
</protein>
<sequence>MDEESLEEQSVEVLGIPADVDDDLLCLYFENARRSGGGSVISLDRNDDRAVVVFEEAEVAARVLARDKHILNSATMTVRKKTPSDQRRLLLRGLNPKTSLELVELYVENITGIESDDYTLYQSPARDLVVIHLHKPFTPDFKKLREKISKRPLDGARIVLERLERTDTILVENLGPNVAEDVLTLYFEGSRGGEGEVMEVKMMAEGTAKVTFKDFDSVERALQKPHKLDGIELTVKPYLPILQAEGNMSLTVMQNGNTETEASGSDQQQMDTSDLMLIDRPGAEPMDVSPADINNRVTQTASSRPEPSTAVSAASVAMATAGAGVGEEAMAKPTSSSVSVPDPVKLDLLGLSSLPQDLQKAHPKCVITKTQDGVHIAGPDPLVVEKIRYKVLEFLGGIAQVHFTFESEKAKFLEGKQVKDKLLSTLKNQGIPSAYAVSDCVVVVTSLSVSMVNQACDFIKSQISQFNMPVNRDNEGMLYTREWSDFLQSLAFCSARVTDGGPTITVVTLKGMEEEMKSKITHFLTTPVQKETVLSMEPGMLKYLQLHHQELLAVMDQVIIFPLESGDGLSIQGNVSACQMAEEVLNATIGATCTKALTVSQPGIARFLVEDEGTSILQEMTTKFQVYINLEKVHWEPLEDKDVFDLAWEMTSCQNFQRHASAQALTATDPNANNPGATNRQTTAQIEAAKKLLFAIESDPQPLTDMEEDLYTDENQSADNSVTEVTDPSQAGMKEDDLYLSLDEDARLSLAIQLSMESSQGLESEYELQKVLEMSMNAGATPSAAAADSQLEKAVEASLQDAIKSANTAEIYVYAAYTHDLIRVDIALGKKVGSRQCEEKVEHKILKNLSAHQRRCLELIKRKHAVEIQVQGTTATVSGFKDYVAGAVPELKNLLKRTANTVSDADILKTVQWVYQVPGSTVVTPYPPEATVFIENAWKMRQKKIDILFDNQPHSIDFGKMLEHSIGSGKSVPIARKILNAEELCNDGADEEECSLLSNMPEATRVLESSDEFQEVVKEFYDSIQEHHNRIRIVKVEKLMNRLLYNQYKLKKSSMMQNSTTSEVERTLYHGTNETSVKEICIHGFNRSFCGKNATVYGQGVYFAVNSALSVSDTYSPPNADGHKFVFVARVLTGDFTVGKHEMKTAPLKDSSNIPLRYDSVVDKTSSPTLFVIFNDTQAYPQYLITCQKIHR</sequence>
<dbReference type="PROSITE" id="PS50918">
    <property type="entry name" value="WWE"/>
    <property type="match status" value="1"/>
</dbReference>
<dbReference type="PANTHER" id="PTHR14453:SF94">
    <property type="entry name" value="PROTEIN MONO-ADP-RIBOSYLTRANSFERASE PARP10"/>
    <property type="match status" value="1"/>
</dbReference>
<dbReference type="InterPro" id="IPR037197">
    <property type="entry name" value="WWE_dom_sf"/>
</dbReference>
<dbReference type="GO" id="GO:0005634">
    <property type="term" value="C:nucleus"/>
    <property type="evidence" value="ECO:0007669"/>
    <property type="project" value="UniProtKB-SubCell"/>
</dbReference>
<evidence type="ECO:0000256" key="1">
    <source>
        <dbReference type="ARBA" id="ARBA00004123"/>
    </source>
</evidence>
<evidence type="ECO:0000313" key="12">
    <source>
        <dbReference type="Proteomes" id="UP000504632"/>
    </source>
</evidence>
<feature type="domain" description="WWE" evidence="10">
    <location>
        <begin position="897"/>
        <end position="976"/>
    </location>
</feature>
<gene>
    <name evidence="13" type="primary">parp10</name>
</gene>
<dbReference type="RefSeq" id="XP_030645234.1">
    <property type="nucleotide sequence ID" value="XM_030789374.1"/>
</dbReference>
<dbReference type="GO" id="GO:0005737">
    <property type="term" value="C:cytoplasm"/>
    <property type="evidence" value="ECO:0007669"/>
    <property type="project" value="TreeGrafter"/>
</dbReference>
<keyword evidence="4 8" id="KW-0520">NAD</keyword>
<dbReference type="Gene3D" id="3.30.720.50">
    <property type="match status" value="1"/>
</dbReference>
<evidence type="ECO:0000256" key="5">
    <source>
        <dbReference type="ARBA" id="ARBA00023242"/>
    </source>
</evidence>
<dbReference type="GeneID" id="115825590"/>
<dbReference type="SMART" id="SM00360">
    <property type="entry name" value="RRM"/>
    <property type="match status" value="2"/>
</dbReference>
<proteinExistence type="inferred from homology"/>
<dbReference type="SUPFAM" id="SSF117839">
    <property type="entry name" value="WWE domain"/>
    <property type="match status" value="1"/>
</dbReference>
<reference evidence="13" key="1">
    <citation type="submission" date="2025-08" db="UniProtKB">
        <authorList>
            <consortium name="RefSeq"/>
        </authorList>
    </citation>
    <scope>IDENTIFICATION</scope>
</reference>
<feature type="domain" description="PARP catalytic" evidence="11">
    <location>
        <begin position="989"/>
        <end position="1192"/>
    </location>
</feature>
<dbReference type="GO" id="GO:1990404">
    <property type="term" value="F:NAD+-protein mono-ADP-ribosyltransferase activity"/>
    <property type="evidence" value="ECO:0007669"/>
    <property type="project" value="TreeGrafter"/>
</dbReference>
<dbReference type="InParanoid" id="A0A6J2WL95"/>
<dbReference type="CDD" id="cd01439">
    <property type="entry name" value="TCCD_inducible_PARP_like"/>
    <property type="match status" value="1"/>
</dbReference>
<dbReference type="InterPro" id="IPR052056">
    <property type="entry name" value="Mono-ARTD/PARP"/>
</dbReference>
<evidence type="ECO:0000256" key="2">
    <source>
        <dbReference type="ARBA" id="ARBA00022676"/>
    </source>
</evidence>
<evidence type="ECO:0000259" key="10">
    <source>
        <dbReference type="PROSITE" id="PS50918"/>
    </source>
</evidence>
<dbReference type="Pfam" id="PF02825">
    <property type="entry name" value="WWE"/>
    <property type="match status" value="1"/>
</dbReference>
<evidence type="ECO:0000256" key="7">
    <source>
        <dbReference type="PROSITE-ProRule" id="PRU00176"/>
    </source>
</evidence>
<dbReference type="Proteomes" id="UP000504632">
    <property type="component" value="Chromosome 12"/>
</dbReference>
<dbReference type="InterPro" id="IPR004170">
    <property type="entry name" value="WWE_dom"/>
</dbReference>
<evidence type="ECO:0000256" key="6">
    <source>
        <dbReference type="ARBA" id="ARBA00024347"/>
    </source>
</evidence>
<dbReference type="InterPro" id="IPR034464">
    <property type="entry name" value="PAR10_RRM1_2"/>
</dbReference>
<dbReference type="Gene3D" id="3.90.228.10">
    <property type="match status" value="1"/>
</dbReference>
<dbReference type="SUPFAM" id="SSF54928">
    <property type="entry name" value="RNA-binding domain, RBD"/>
    <property type="match status" value="2"/>
</dbReference>
<dbReference type="PROSITE" id="PS50102">
    <property type="entry name" value="RRM"/>
    <property type="match status" value="1"/>
</dbReference>
<accession>A0A6J2WL95</accession>
<dbReference type="GO" id="GO:0003950">
    <property type="term" value="F:NAD+ poly-ADP-ribosyltransferase activity"/>
    <property type="evidence" value="ECO:0007669"/>
    <property type="project" value="UniProtKB-UniRule"/>
</dbReference>
<evidence type="ECO:0000256" key="8">
    <source>
        <dbReference type="RuleBase" id="RU362114"/>
    </source>
</evidence>
<evidence type="ECO:0000313" key="13">
    <source>
        <dbReference type="RefSeq" id="XP_030645234.1"/>
    </source>
</evidence>
<keyword evidence="12" id="KW-1185">Reference proteome</keyword>
<dbReference type="GO" id="GO:0070212">
    <property type="term" value="P:protein poly-ADP-ribosylation"/>
    <property type="evidence" value="ECO:0007669"/>
    <property type="project" value="TreeGrafter"/>
</dbReference>
<dbReference type="InterPro" id="IPR035979">
    <property type="entry name" value="RBD_domain_sf"/>
</dbReference>
<keyword evidence="2 8" id="KW-0328">Glycosyltransferase</keyword>
<dbReference type="CDD" id="cd12547">
    <property type="entry name" value="RRM1_2_PAR10"/>
    <property type="match status" value="1"/>
</dbReference>
<dbReference type="AlphaFoldDB" id="A0A6J2WL95"/>
<dbReference type="Pfam" id="PF00644">
    <property type="entry name" value="PARP"/>
    <property type="match status" value="1"/>
</dbReference>
<dbReference type="InterPro" id="IPR012317">
    <property type="entry name" value="Poly(ADP-ribose)pol_cat_dom"/>
</dbReference>
<feature type="domain" description="RRM" evidence="9">
    <location>
        <begin position="167"/>
        <end position="246"/>
    </location>
</feature>
<dbReference type="OrthoDB" id="6133115at2759"/>
<evidence type="ECO:0000256" key="3">
    <source>
        <dbReference type="ARBA" id="ARBA00022679"/>
    </source>
</evidence>
<comment type="similarity">
    <text evidence="6">Belongs to the ARTD/PARP family.</text>
</comment>
<dbReference type="Pfam" id="PF23085">
    <property type="entry name" value="RRM_PARP14_3"/>
    <property type="match status" value="2"/>
</dbReference>
<evidence type="ECO:0000259" key="9">
    <source>
        <dbReference type="PROSITE" id="PS50102"/>
    </source>
</evidence>
<dbReference type="PANTHER" id="PTHR14453">
    <property type="entry name" value="PARP/ZINC FINGER CCCH TYPE DOMAIN CONTAINING PROTEIN"/>
    <property type="match status" value="1"/>
</dbReference>
<evidence type="ECO:0000259" key="11">
    <source>
        <dbReference type="PROSITE" id="PS51059"/>
    </source>
</evidence>
<dbReference type="GO" id="GO:0010629">
    <property type="term" value="P:negative regulation of gene expression"/>
    <property type="evidence" value="ECO:0007669"/>
    <property type="project" value="TreeGrafter"/>
</dbReference>
<keyword evidence="3 8" id="KW-0808">Transferase</keyword>
<dbReference type="FunFam" id="3.90.228.10:FF:000008">
    <property type="entry name" value="Poly [ADP-ribose] polymerase"/>
    <property type="match status" value="1"/>
</dbReference>
<dbReference type="EC" id="2.4.2.-" evidence="8"/>
<comment type="subcellular location">
    <subcellularLocation>
        <location evidence="1">Nucleus</location>
    </subcellularLocation>
</comment>
<evidence type="ECO:0000256" key="4">
    <source>
        <dbReference type="ARBA" id="ARBA00023027"/>
    </source>
</evidence>
<dbReference type="InterPro" id="IPR012677">
    <property type="entry name" value="Nucleotide-bd_a/b_plait_sf"/>
</dbReference>
<dbReference type="Gene3D" id="3.30.70.330">
    <property type="match status" value="2"/>
</dbReference>
<name>A0A6J2WL95_CHACN</name>
<dbReference type="SUPFAM" id="SSF56399">
    <property type="entry name" value="ADP-ribosylation"/>
    <property type="match status" value="1"/>
</dbReference>
<dbReference type="CTD" id="84875"/>
<dbReference type="InterPro" id="IPR000504">
    <property type="entry name" value="RRM_dom"/>
</dbReference>
<dbReference type="GO" id="GO:0003723">
    <property type="term" value="F:RNA binding"/>
    <property type="evidence" value="ECO:0007669"/>
    <property type="project" value="UniProtKB-UniRule"/>
</dbReference>
<dbReference type="PROSITE" id="PS51059">
    <property type="entry name" value="PARP_CATALYTIC"/>
    <property type="match status" value="1"/>
</dbReference>
<keyword evidence="5" id="KW-0539">Nucleus</keyword>